<name>A0AAV7FJW9_DENCH</name>
<keyword evidence="2" id="KW-1185">Reference proteome</keyword>
<accession>A0AAV7FJW9</accession>
<protein>
    <submittedName>
        <fullName evidence="1">Uncharacterized protein</fullName>
    </submittedName>
</protein>
<sequence>MIIQDQVHKARDHIYDVEVKALELKCMEEGIIRDFLKDVCLVQCKTRAEVEGLTPSYAFDDSSSDLVGDEIESEF</sequence>
<comment type="caution">
    <text evidence="1">The sequence shown here is derived from an EMBL/GenBank/DDBJ whole genome shotgun (WGS) entry which is preliminary data.</text>
</comment>
<evidence type="ECO:0000313" key="2">
    <source>
        <dbReference type="Proteomes" id="UP000775213"/>
    </source>
</evidence>
<dbReference type="Proteomes" id="UP000775213">
    <property type="component" value="Unassembled WGS sequence"/>
</dbReference>
<gene>
    <name evidence="1" type="ORF">IEQ34_021819</name>
</gene>
<dbReference type="EMBL" id="JAGFBR010000019">
    <property type="protein sequence ID" value="KAH0448019.1"/>
    <property type="molecule type" value="Genomic_DNA"/>
</dbReference>
<proteinExistence type="predicted"/>
<organism evidence="1 2">
    <name type="scientific">Dendrobium chrysotoxum</name>
    <name type="common">Orchid</name>
    <dbReference type="NCBI Taxonomy" id="161865"/>
    <lineage>
        <taxon>Eukaryota</taxon>
        <taxon>Viridiplantae</taxon>
        <taxon>Streptophyta</taxon>
        <taxon>Embryophyta</taxon>
        <taxon>Tracheophyta</taxon>
        <taxon>Spermatophyta</taxon>
        <taxon>Magnoliopsida</taxon>
        <taxon>Liliopsida</taxon>
        <taxon>Asparagales</taxon>
        <taxon>Orchidaceae</taxon>
        <taxon>Epidendroideae</taxon>
        <taxon>Malaxideae</taxon>
        <taxon>Dendrobiinae</taxon>
        <taxon>Dendrobium</taxon>
    </lineage>
</organism>
<dbReference type="AlphaFoldDB" id="A0AAV7FJW9"/>
<reference evidence="1 2" key="1">
    <citation type="journal article" date="2021" name="Hortic Res">
        <title>Chromosome-scale assembly of the Dendrobium chrysotoxum genome enhances the understanding of orchid evolution.</title>
        <authorList>
            <person name="Zhang Y."/>
            <person name="Zhang G.Q."/>
            <person name="Zhang D."/>
            <person name="Liu X.D."/>
            <person name="Xu X.Y."/>
            <person name="Sun W.H."/>
            <person name="Yu X."/>
            <person name="Zhu X."/>
            <person name="Wang Z.W."/>
            <person name="Zhao X."/>
            <person name="Zhong W.Y."/>
            <person name="Chen H."/>
            <person name="Yin W.L."/>
            <person name="Huang T."/>
            <person name="Niu S.C."/>
            <person name="Liu Z.J."/>
        </authorList>
    </citation>
    <scope>NUCLEOTIDE SEQUENCE [LARGE SCALE GENOMIC DNA]</scope>
    <source>
        <strain evidence="1">Lindl</strain>
    </source>
</reference>
<evidence type="ECO:0000313" key="1">
    <source>
        <dbReference type="EMBL" id="KAH0448019.1"/>
    </source>
</evidence>